<dbReference type="PANTHER" id="PTHR16305:SF35">
    <property type="entry name" value="TRANSCRIPTIONAL ACTIVATOR DOMAIN"/>
    <property type="match status" value="1"/>
</dbReference>
<dbReference type="GO" id="GO:0005737">
    <property type="term" value="C:cytoplasm"/>
    <property type="evidence" value="ECO:0007669"/>
    <property type="project" value="TreeGrafter"/>
</dbReference>
<keyword evidence="1" id="KW-0547">Nucleotide-binding</keyword>
<dbReference type="InterPro" id="IPR036388">
    <property type="entry name" value="WH-like_DNA-bd_sf"/>
</dbReference>
<dbReference type="InterPro" id="IPR016032">
    <property type="entry name" value="Sig_transdc_resp-reg_C-effctor"/>
</dbReference>
<dbReference type="PROSITE" id="PS50043">
    <property type="entry name" value="HTH_LUXR_2"/>
    <property type="match status" value="1"/>
</dbReference>
<dbReference type="SMART" id="SM00421">
    <property type="entry name" value="HTH_LUXR"/>
    <property type="match status" value="1"/>
</dbReference>
<evidence type="ECO:0000256" key="1">
    <source>
        <dbReference type="ARBA" id="ARBA00022741"/>
    </source>
</evidence>
<dbReference type="Gene3D" id="1.25.40.10">
    <property type="entry name" value="Tetratricopeptide repeat domain"/>
    <property type="match status" value="1"/>
</dbReference>
<dbReference type="EMBL" id="JF970188">
    <property type="protein sequence ID" value="AFI57028.1"/>
    <property type="molecule type" value="Genomic_DNA"/>
</dbReference>
<dbReference type="InterPro" id="IPR041664">
    <property type="entry name" value="AAA_16"/>
</dbReference>
<dbReference type="PROSITE" id="PS00622">
    <property type="entry name" value="HTH_LUXR_1"/>
    <property type="match status" value="1"/>
</dbReference>
<dbReference type="PRINTS" id="PR00038">
    <property type="entry name" value="HTHLUXR"/>
</dbReference>
<reference evidence="4" key="1">
    <citation type="submission" date="2011-05" db="EMBL/GenBank/DDBJ databases">
        <authorList>
            <person name="Raja Rajesh Kumar K."/>
            <person name="Kirti P.B."/>
        </authorList>
    </citation>
    <scope>NUCLEOTIDE SEQUENCE</scope>
</reference>
<evidence type="ECO:0000259" key="3">
    <source>
        <dbReference type="PROSITE" id="PS50043"/>
    </source>
</evidence>
<dbReference type="InterPro" id="IPR000792">
    <property type="entry name" value="Tscrpt_reg_LuxR_C"/>
</dbReference>
<dbReference type="Pfam" id="PF13191">
    <property type="entry name" value="AAA_16"/>
    <property type="match status" value="1"/>
</dbReference>
<dbReference type="GO" id="GO:0003677">
    <property type="term" value="F:DNA binding"/>
    <property type="evidence" value="ECO:0007669"/>
    <property type="project" value="InterPro"/>
</dbReference>
<dbReference type="CDD" id="cd06170">
    <property type="entry name" value="LuxR_C_like"/>
    <property type="match status" value="1"/>
</dbReference>
<evidence type="ECO:0000313" key="4">
    <source>
        <dbReference type="EMBL" id="AFI57028.1"/>
    </source>
</evidence>
<dbReference type="AlphaFoldDB" id="K4FDR5"/>
<dbReference type="Pfam" id="PF00196">
    <property type="entry name" value="GerE"/>
    <property type="match status" value="1"/>
</dbReference>
<proteinExistence type="predicted"/>
<dbReference type="SUPFAM" id="SSF52540">
    <property type="entry name" value="P-loop containing nucleoside triphosphate hydrolases"/>
    <property type="match status" value="1"/>
</dbReference>
<protein>
    <submittedName>
        <fullName evidence="4">QmnRg4</fullName>
    </submittedName>
</protein>
<dbReference type="InterPro" id="IPR027417">
    <property type="entry name" value="P-loop_NTPase"/>
</dbReference>
<dbReference type="GO" id="GO:0004016">
    <property type="term" value="F:adenylate cyclase activity"/>
    <property type="evidence" value="ECO:0007669"/>
    <property type="project" value="TreeGrafter"/>
</dbReference>
<reference evidence="4" key="2">
    <citation type="journal article" date="2012" name="Chem. Biol.">
        <title>Quartromicin biosynthesis: two alternative polyketide chains produced by one polyketide synthase assembly line.</title>
        <authorList>
            <person name="He H.Y."/>
            <person name="Pan H.X."/>
            <person name="Wu L.F."/>
            <person name="Zhang B.B."/>
            <person name="Chai H.B."/>
            <person name="Liu W."/>
            <person name="Tang G.L."/>
        </authorList>
    </citation>
    <scope>NUCLEOTIDE SEQUENCE</scope>
</reference>
<evidence type="ECO:0000256" key="2">
    <source>
        <dbReference type="ARBA" id="ARBA00022840"/>
    </source>
</evidence>
<dbReference type="InterPro" id="IPR011990">
    <property type="entry name" value="TPR-like_helical_dom_sf"/>
</dbReference>
<dbReference type="PANTHER" id="PTHR16305">
    <property type="entry name" value="TESTICULAR SOLUBLE ADENYLYL CYCLASE"/>
    <property type="match status" value="1"/>
</dbReference>
<name>K4FDR5_AMYOR</name>
<feature type="domain" description="HTH luxR-type" evidence="3">
    <location>
        <begin position="863"/>
        <end position="928"/>
    </location>
</feature>
<keyword evidence="2" id="KW-0067">ATP-binding</keyword>
<dbReference type="GO" id="GO:0006355">
    <property type="term" value="P:regulation of DNA-templated transcription"/>
    <property type="evidence" value="ECO:0007669"/>
    <property type="project" value="InterPro"/>
</dbReference>
<sequence>MCGAERSGGMAMELVEREEQLRVLGLLLNETLVRKGQVALLDGPAASGKTELLRVFAEHAQKSGVLFLSALCSRSERALPFGVISQLVHSAVLPAELHGRLVRLVDEGVAEALAARTRPEPPELGQVFHGISLALLELAALDPLLIGVDDLRHVDTLSLQCLLYLIRRLRSARILAVLTDDTDPVPSQRPFCAELLRQPHFRRIRVAPLSEPGVARLLAERTELPVSLAPEFHAATGGNPLLLASLAEDHRELGTARPEGYGLAVLSCLHRGDPVRTRVARAVAVLGGDGSPATLASLAGAEPDLVRQSCAALTAAGLLETGVFRHPVGRQAVLDDLPPAERIELHRRAARLLQEVGAPAMTVAGHLIEAGDVEPSWAVTVLLEAAEQALLSDRMELAADSLRLAHRASLGDEDRAAIRARLAYAEWQVNPAAAAEHLGPLAAAMRADQLNRRDCIVLIRQLLWHGRADEAMDLLDRLRASVREQHTEAAAELRHTELWLTSVHPPLASRRPPAHPSGPQPALVTPKADPGLQATAMLADVLARGRSHEAVDRAEAVLRDIDLNRSTSWAEESAMLALLVLITAGQAKNAADWCDRLLGAAEHRRAPVWRAMFASARATIAVRQGELASAAEHAELALTQMARKSWGVAIGLPLGSLILAKTRMGRFEEAAQLVTYTVPEAMFQSRYGLPYLYARGNYYLATNHHHAALADFLSCGELTQGWRLELAGLVPWRTSAAEAWLRMGNLEQARLLVHDQLAQPGTDGFRTRGASLRLLAALSPSPRRLPLLTEALELFESAGDCYEQARVLVDLSRVHYEADDKRRARKVFRRAWHLAKVCDAQPLCAELLSASSDLSTGASAGEDTAGITSLTSSERRVAALAVIGYTNREIAGKLHITASTVEQHLTRVYRKLNVKRRNDLPLDLRAEPAPRIRLA</sequence>
<dbReference type="SUPFAM" id="SSF46894">
    <property type="entry name" value="C-terminal effector domain of the bipartite response regulators"/>
    <property type="match status" value="1"/>
</dbReference>
<organism evidence="4">
    <name type="scientific">Amycolatopsis orientalis</name>
    <name type="common">Nocardia orientalis</name>
    <dbReference type="NCBI Taxonomy" id="31958"/>
    <lineage>
        <taxon>Bacteria</taxon>
        <taxon>Bacillati</taxon>
        <taxon>Actinomycetota</taxon>
        <taxon>Actinomycetes</taxon>
        <taxon>Pseudonocardiales</taxon>
        <taxon>Pseudonocardiaceae</taxon>
        <taxon>Amycolatopsis</taxon>
    </lineage>
</organism>
<accession>K4FDR5</accession>
<dbReference type="GO" id="GO:0005524">
    <property type="term" value="F:ATP binding"/>
    <property type="evidence" value="ECO:0007669"/>
    <property type="project" value="UniProtKB-KW"/>
</dbReference>
<dbReference type="Gene3D" id="1.10.10.10">
    <property type="entry name" value="Winged helix-like DNA-binding domain superfamily/Winged helix DNA-binding domain"/>
    <property type="match status" value="1"/>
</dbReference>